<dbReference type="Pfam" id="PF13589">
    <property type="entry name" value="HATPase_c_3"/>
    <property type="match status" value="1"/>
</dbReference>
<comment type="caution">
    <text evidence="17">The sequence shown here is derived from an EMBL/GenBank/DDBJ whole genome shotgun (WGS) entry which is preliminary data.</text>
</comment>
<evidence type="ECO:0000313" key="18">
    <source>
        <dbReference type="Proteomes" id="UP000825935"/>
    </source>
</evidence>
<dbReference type="GO" id="GO:0005634">
    <property type="term" value="C:nucleus"/>
    <property type="evidence" value="ECO:0007669"/>
    <property type="project" value="UniProtKB-SubCell"/>
</dbReference>
<comment type="subcellular location">
    <subcellularLocation>
        <location evidence="1">Nucleus</location>
    </subcellularLocation>
</comment>
<evidence type="ECO:0000256" key="2">
    <source>
        <dbReference type="ARBA" id="ARBA00007845"/>
    </source>
</evidence>
<evidence type="ECO:0000256" key="13">
    <source>
        <dbReference type="ARBA" id="ARBA00023242"/>
    </source>
</evidence>
<dbReference type="FunFam" id="3.30.565.10:FF:000075">
    <property type="entry name" value="MORC family CW-type zinc finger protein 4"/>
    <property type="match status" value="1"/>
</dbReference>
<feature type="coiled-coil region" evidence="14">
    <location>
        <begin position="1018"/>
        <end position="1059"/>
    </location>
</feature>
<evidence type="ECO:0000256" key="6">
    <source>
        <dbReference type="ARBA" id="ARBA00022763"/>
    </source>
</evidence>
<dbReference type="SUPFAM" id="SSF55874">
    <property type="entry name" value="ATPase domain of HSP90 chaperone/DNA topoisomerase II/histidine kinase"/>
    <property type="match status" value="1"/>
</dbReference>
<keyword evidence="5" id="KW-0255">Endonuclease</keyword>
<evidence type="ECO:0000256" key="4">
    <source>
        <dbReference type="ARBA" id="ARBA00022741"/>
    </source>
</evidence>
<keyword evidence="18" id="KW-1185">Reference proteome</keyword>
<evidence type="ECO:0000256" key="12">
    <source>
        <dbReference type="ARBA" id="ARBA00023204"/>
    </source>
</evidence>
<keyword evidence="4" id="KW-0547">Nucleotide-binding</keyword>
<accession>A0A8T2UB58</accession>
<dbReference type="InterPro" id="IPR045261">
    <property type="entry name" value="MORC_ATPase"/>
</dbReference>
<dbReference type="AlphaFoldDB" id="A0A8T2UB58"/>
<evidence type="ECO:0000313" key="17">
    <source>
        <dbReference type="EMBL" id="KAH7429729.1"/>
    </source>
</evidence>
<keyword evidence="6" id="KW-0227">DNA damage</keyword>
<protein>
    <recommendedName>
        <fullName evidence="16">Morc S5 domain-containing protein</fullName>
    </recommendedName>
</protein>
<evidence type="ECO:0000256" key="15">
    <source>
        <dbReference type="SAM" id="MobiDB-lite"/>
    </source>
</evidence>
<dbReference type="GO" id="GO:0004519">
    <property type="term" value="F:endonuclease activity"/>
    <property type="evidence" value="ECO:0007669"/>
    <property type="project" value="UniProtKB-KW"/>
</dbReference>
<feature type="region of interest" description="Disordered" evidence="15">
    <location>
        <begin position="931"/>
        <end position="966"/>
    </location>
</feature>
<name>A0A8T2UB58_CERRI</name>
<evidence type="ECO:0000259" key="16">
    <source>
        <dbReference type="Pfam" id="PF17942"/>
    </source>
</evidence>
<evidence type="ECO:0000256" key="8">
    <source>
        <dbReference type="ARBA" id="ARBA00022840"/>
    </source>
</evidence>
<dbReference type="GO" id="GO:0006281">
    <property type="term" value="P:DNA repair"/>
    <property type="evidence" value="ECO:0007669"/>
    <property type="project" value="UniProtKB-KW"/>
</dbReference>
<dbReference type="GO" id="GO:0031349">
    <property type="term" value="P:positive regulation of defense response"/>
    <property type="evidence" value="ECO:0007669"/>
    <property type="project" value="UniProtKB-ARBA"/>
</dbReference>
<evidence type="ECO:0000256" key="9">
    <source>
        <dbReference type="ARBA" id="ARBA00022853"/>
    </source>
</evidence>
<evidence type="ECO:0000256" key="7">
    <source>
        <dbReference type="ARBA" id="ARBA00022801"/>
    </source>
</evidence>
<feature type="region of interest" description="Disordered" evidence="15">
    <location>
        <begin position="28"/>
        <end position="62"/>
    </location>
</feature>
<keyword evidence="9" id="KW-0156">Chromatin regulator</keyword>
<keyword evidence="11" id="KW-0943">RNA-mediated gene silencing</keyword>
<dbReference type="Pfam" id="PF17942">
    <property type="entry name" value="Morc6_S5"/>
    <property type="match status" value="1"/>
</dbReference>
<evidence type="ECO:0000256" key="5">
    <source>
        <dbReference type="ARBA" id="ARBA00022759"/>
    </source>
</evidence>
<dbReference type="GO" id="GO:0005524">
    <property type="term" value="F:ATP binding"/>
    <property type="evidence" value="ECO:0007669"/>
    <property type="project" value="UniProtKB-KW"/>
</dbReference>
<dbReference type="PANTHER" id="PTHR23336:SF80">
    <property type="entry name" value="PROTEIN MICRORCHIDIA 7-LIKE"/>
    <property type="match status" value="1"/>
</dbReference>
<dbReference type="GO" id="GO:0006325">
    <property type="term" value="P:chromatin organization"/>
    <property type="evidence" value="ECO:0007669"/>
    <property type="project" value="UniProtKB-KW"/>
</dbReference>
<keyword evidence="3" id="KW-0540">Nuclease</keyword>
<keyword evidence="12" id="KW-0234">DNA repair</keyword>
<dbReference type="PANTHER" id="PTHR23336">
    <property type="entry name" value="ZINC FINGER CW-TYPE COILED-COIL DOMAIN PROTEIN 3"/>
    <property type="match status" value="1"/>
</dbReference>
<keyword evidence="13" id="KW-0539">Nucleus</keyword>
<evidence type="ECO:0000256" key="11">
    <source>
        <dbReference type="ARBA" id="ARBA00023158"/>
    </source>
</evidence>
<dbReference type="InterPro" id="IPR036890">
    <property type="entry name" value="HATPase_C_sf"/>
</dbReference>
<dbReference type="InterPro" id="IPR041006">
    <property type="entry name" value="Morc_S5"/>
</dbReference>
<dbReference type="GO" id="GO:0031047">
    <property type="term" value="P:regulatory ncRNA-mediated gene silencing"/>
    <property type="evidence" value="ECO:0007669"/>
    <property type="project" value="UniProtKB-KW"/>
</dbReference>
<feature type="compositionally biased region" description="Polar residues" evidence="15">
    <location>
        <begin position="939"/>
        <end position="951"/>
    </location>
</feature>
<organism evidence="17 18">
    <name type="scientific">Ceratopteris richardii</name>
    <name type="common">Triangle waterfern</name>
    <dbReference type="NCBI Taxonomy" id="49495"/>
    <lineage>
        <taxon>Eukaryota</taxon>
        <taxon>Viridiplantae</taxon>
        <taxon>Streptophyta</taxon>
        <taxon>Embryophyta</taxon>
        <taxon>Tracheophyta</taxon>
        <taxon>Polypodiopsida</taxon>
        <taxon>Polypodiidae</taxon>
        <taxon>Polypodiales</taxon>
        <taxon>Pteridineae</taxon>
        <taxon>Pteridaceae</taxon>
        <taxon>Parkerioideae</taxon>
        <taxon>Ceratopteris</taxon>
    </lineage>
</organism>
<comment type="similarity">
    <text evidence="2">Belongs to the MORC ATPase protein family.</text>
</comment>
<feature type="domain" description="Morc S5" evidence="16">
    <location>
        <begin position="426"/>
        <end position="572"/>
    </location>
</feature>
<keyword evidence="10 14" id="KW-0175">Coiled coil</keyword>
<dbReference type="Proteomes" id="UP000825935">
    <property type="component" value="Chromosome 9"/>
</dbReference>
<reference evidence="17" key="1">
    <citation type="submission" date="2021-08" db="EMBL/GenBank/DDBJ databases">
        <title>WGS assembly of Ceratopteris richardii.</title>
        <authorList>
            <person name="Marchant D.B."/>
            <person name="Chen G."/>
            <person name="Jenkins J."/>
            <person name="Shu S."/>
            <person name="Leebens-Mack J."/>
            <person name="Grimwood J."/>
            <person name="Schmutz J."/>
            <person name="Soltis P."/>
            <person name="Soltis D."/>
            <person name="Chen Z.-H."/>
        </authorList>
    </citation>
    <scope>NUCLEOTIDE SEQUENCE</scope>
    <source>
        <strain evidence="17">Whitten #5841</strain>
        <tissue evidence="17">Leaf</tissue>
    </source>
</reference>
<evidence type="ECO:0000256" key="10">
    <source>
        <dbReference type="ARBA" id="ARBA00023054"/>
    </source>
</evidence>
<proteinExistence type="inferred from homology"/>
<evidence type="ECO:0000256" key="3">
    <source>
        <dbReference type="ARBA" id="ARBA00022722"/>
    </source>
</evidence>
<dbReference type="Gene3D" id="3.30.565.10">
    <property type="entry name" value="Histidine kinase-like ATPase, C-terminal domain"/>
    <property type="match status" value="1"/>
</dbReference>
<evidence type="ECO:0000256" key="14">
    <source>
        <dbReference type="SAM" id="Coils"/>
    </source>
</evidence>
<sequence length="1097" mass="120408">MVSSGFIKEEALSLLPFPVQAETGNRARNFFSADPPGKSFGHDHAAVADRSSGGAESNAREDPLGSMAKRLAGTDNQISDGAFPFAKRARTDVLADSQARIACSPGGVGMGLPHEFLQPPEGVREKILAPEEVVTPGTWVPPPTEKAVDKPFRQFWKAGDYESRTDSHKSSGGMDHVRVHPKFLHSNATSHKWALGAVAELLDNALDEVVNGATFVHVDTIRNPKNGEPMLLIEDDGGGMNPDIVRQCMSLGFSVKSKMANTIGQYGNGFKTSTMRLGADVLVFSKCPDNKGLGPTESIGLLSYTFLRETGQQDIIVPMIDYEIKPFGLQKLIRSNIDDWNRNMETIKLWCPFPTQSELMDQFNGMKKQGTKIIIYNLWEDDQGQLELDFESDIYDIQLRGVNRNEKNISMSERFPNSKHYLTFQHSLRSYASILYLKLPQGFRMLLRGKEIEHHDLADDLMFTEVWTYRPVDSDVKDTDTCQLKPKAVVTVGFVKDAKHHIDVQGFNVYHKNRLIKPFWRLWNSASSGGRGVIGVLEANFVEPAHDKQGFERTIVLSRLEGRLIEMQKTYWSKHCHKVGYVNNALKGRGRKAAESNVLSLSVAEASQLGNAAPLALPPTATTCSTGDTRPAIVSPLALLPPPISCNVDDVCMSRHVGYASVAHSLPWSGVTRSPHLQAHIQSAGDEHRAKEDNAQLMQQVNSKGVPLCLSSTATHAGMPIRNPAVSANPSLVRTASEHLVTIRTPIPSHHHNPNDSALSRSIFNAKTAELARGQPPLYSTNVETPGLRSYCSPVVINSREDGNVCIPASAQANGVRGNHVSCGQSNEAGYNYGLEGSISSTNHTLSSTKEVTTGSVQDVGGRCDEADVCVAESRRNWQKDTPSFQVEQISSDTAKVSIFKSQTSEIDSEKAFVREGRDMAEGSRASSLAHLSHACSSTHGTNSSVAQVGQSHPEHASKKHSRLPGRELLEELGRSFVKRVTSSTDMENEKNQQIKDSESACTESTVGVSSIVQDSSKDGLEGHLMELEHEVKDLQQKLEALIAERDGLKHQLLQEEVRGQHIRRVLTEKVEQAWLKVRELEAQKICSAGAHKESAE</sequence>
<dbReference type="EMBL" id="CM035414">
    <property type="protein sequence ID" value="KAH7429729.1"/>
    <property type="molecule type" value="Genomic_DNA"/>
</dbReference>
<dbReference type="GO" id="GO:0016887">
    <property type="term" value="F:ATP hydrolysis activity"/>
    <property type="evidence" value="ECO:0007669"/>
    <property type="project" value="InterPro"/>
</dbReference>
<evidence type="ECO:0000256" key="1">
    <source>
        <dbReference type="ARBA" id="ARBA00004123"/>
    </source>
</evidence>
<keyword evidence="8" id="KW-0067">ATP-binding</keyword>
<gene>
    <name evidence="17" type="ORF">KP509_09G063200</name>
</gene>
<keyword evidence="7" id="KW-0378">Hydrolase</keyword>